<gene>
    <name evidence="2" type="ORF">BECKFM1743A_GA0114220_107942</name>
    <name evidence="3" type="ORF">BECKFM1743B_GA0114221_108722</name>
    <name evidence="1" type="ORF">BECKFM1743C_GA0114222_100797</name>
</gene>
<evidence type="ECO:0000313" key="3">
    <source>
        <dbReference type="EMBL" id="VFK22627.1"/>
    </source>
</evidence>
<dbReference type="AlphaFoldDB" id="A0A450SCD9"/>
<dbReference type="EMBL" id="CAADFA010000079">
    <property type="protein sequence ID" value="VFJ50050.1"/>
    <property type="molecule type" value="Genomic_DNA"/>
</dbReference>
<organism evidence="1">
    <name type="scientific">Candidatus Kentrum sp. FM</name>
    <dbReference type="NCBI Taxonomy" id="2126340"/>
    <lineage>
        <taxon>Bacteria</taxon>
        <taxon>Pseudomonadati</taxon>
        <taxon>Pseudomonadota</taxon>
        <taxon>Gammaproteobacteria</taxon>
        <taxon>Candidatus Kentrum</taxon>
    </lineage>
</organism>
<protein>
    <submittedName>
        <fullName evidence="1">Uncharacterized protein</fullName>
    </submittedName>
</protein>
<evidence type="ECO:0000313" key="1">
    <source>
        <dbReference type="EMBL" id="VFJ50050.1"/>
    </source>
</evidence>
<reference evidence="1" key="1">
    <citation type="submission" date="2019-02" db="EMBL/GenBank/DDBJ databases">
        <authorList>
            <person name="Gruber-Vodicka R. H."/>
            <person name="Seah K. B. B."/>
        </authorList>
    </citation>
    <scope>NUCLEOTIDE SEQUENCE</scope>
    <source>
        <strain evidence="2">BECK_BZ163</strain>
        <strain evidence="3">BECK_BZ164</strain>
        <strain evidence="1">BECK_BZ165</strain>
    </source>
</reference>
<sequence>MAVKMCYLSHFKKYGFMLDEIIPFLAKHGIFIENVPEKEEFSESGEPESVKKSMTNDAHQEWKDLMALFPVLTEREIAHLFVDIDPYENYCFSEYQQTELSRWKSITHRAIQAGEIQAEAKENELVITPDALAEWCDKKGFPYPLPGRVPRPTTDAGLREELESCKQELEQWKTKAKALEIPNYLDPKNERYAPKLAAAIHAWQAVTDYASKGNPKVVHPKPPVNNLPTP</sequence>
<name>A0A450SCD9_9GAMM</name>
<accession>A0A450SCD9</accession>
<evidence type="ECO:0000313" key="2">
    <source>
        <dbReference type="EMBL" id="VFJ74724.1"/>
    </source>
</evidence>
<proteinExistence type="predicted"/>
<dbReference type="EMBL" id="CAADEZ010000794">
    <property type="protein sequence ID" value="VFJ74724.1"/>
    <property type="molecule type" value="Genomic_DNA"/>
</dbReference>
<dbReference type="EMBL" id="CAADFL010000872">
    <property type="protein sequence ID" value="VFK22627.1"/>
    <property type="molecule type" value="Genomic_DNA"/>
</dbReference>